<dbReference type="SUPFAM" id="SSF53822">
    <property type="entry name" value="Periplasmic binding protein-like I"/>
    <property type="match status" value="1"/>
</dbReference>
<feature type="chain" id="PRO_5020864448" evidence="4">
    <location>
        <begin position="35"/>
        <end position="335"/>
    </location>
</feature>
<dbReference type="InterPro" id="IPR028082">
    <property type="entry name" value="Peripla_BP_I"/>
</dbReference>
<keyword evidence="7" id="KW-1185">Reference proteome</keyword>
<accession>A0A4U1BGM8</accession>
<evidence type="ECO:0000259" key="5">
    <source>
        <dbReference type="Pfam" id="PF00532"/>
    </source>
</evidence>
<evidence type="ECO:0000256" key="4">
    <source>
        <dbReference type="SAM" id="SignalP"/>
    </source>
</evidence>
<dbReference type="AlphaFoldDB" id="A0A4U1BGM8"/>
<dbReference type="Proteomes" id="UP000305674">
    <property type="component" value="Unassembled WGS sequence"/>
</dbReference>
<dbReference type="PANTHER" id="PTHR46847:SF1">
    <property type="entry name" value="D-ALLOSE-BINDING PERIPLASMIC PROTEIN-RELATED"/>
    <property type="match status" value="1"/>
</dbReference>
<feature type="signal peptide" evidence="4">
    <location>
        <begin position="1"/>
        <end position="34"/>
    </location>
</feature>
<name>A0A4U1BGM8_9GAMM</name>
<dbReference type="Pfam" id="PF00532">
    <property type="entry name" value="Peripla_BP_1"/>
    <property type="match status" value="1"/>
</dbReference>
<dbReference type="NCBIfam" id="NF008185">
    <property type="entry name" value="PRK10936.1"/>
    <property type="match status" value="1"/>
</dbReference>
<reference evidence="6 7" key="1">
    <citation type="submission" date="2019-04" db="EMBL/GenBank/DDBJ databases">
        <authorList>
            <person name="Hwang J.C."/>
        </authorList>
    </citation>
    <scope>NUCLEOTIDE SEQUENCE [LARGE SCALE GENOMIC DNA]</scope>
    <source>
        <strain evidence="6 7">IMCC35001</strain>
    </source>
</reference>
<dbReference type="InterPro" id="IPR001761">
    <property type="entry name" value="Peripla_BP/Lac1_sug-bd_dom"/>
</dbReference>
<evidence type="ECO:0000313" key="6">
    <source>
        <dbReference type="EMBL" id="TKB50492.1"/>
    </source>
</evidence>
<feature type="domain" description="Periplasmic binding protein/LacI sugar binding" evidence="5">
    <location>
        <begin position="37"/>
        <end position="286"/>
    </location>
</feature>
<dbReference type="GO" id="GO:0030313">
    <property type="term" value="C:cell envelope"/>
    <property type="evidence" value="ECO:0007669"/>
    <property type="project" value="UniProtKB-SubCell"/>
</dbReference>
<gene>
    <name evidence="6" type="primary">torT</name>
    <name evidence="6" type="ORF">FCL40_04900</name>
</gene>
<dbReference type="EMBL" id="SWCI01000002">
    <property type="protein sequence ID" value="TKB50492.1"/>
    <property type="molecule type" value="Genomic_DNA"/>
</dbReference>
<dbReference type="CDD" id="cd06306">
    <property type="entry name" value="PBP1_TorT-like"/>
    <property type="match status" value="1"/>
</dbReference>
<dbReference type="Gene3D" id="3.40.50.2300">
    <property type="match status" value="2"/>
</dbReference>
<comment type="similarity">
    <text evidence="2">Belongs to the bacterial solute-binding protein 2 family.</text>
</comment>
<dbReference type="PANTHER" id="PTHR46847">
    <property type="entry name" value="D-ALLOSE-BINDING PERIPLASMIC PROTEIN-RELATED"/>
    <property type="match status" value="1"/>
</dbReference>
<protein>
    <submittedName>
        <fullName evidence="6">TMAO reductase system periplasmic protein TorT</fullName>
    </submittedName>
</protein>
<sequence>MYSVPQIRSTPVLTPSRAAALAGSLLAISGAAGAAALKLCALYPHLKDSYWISVNQGMAEQAAHYGFELKVMEAGGYTNQETQVGQYRKCQAWGADMVLLGSVSYQLDARIKQGLTQLPTLAVVNEVEPNTVLATVGVSWYEMGQNLGSYINAQIPADSHIDTLLMFGPKGRGGSQFIYQGLMDTLLPDRLNLVDQLYGGNSAAAQRQLLKDYLANNPVPQLIIGGAVSAEVAVNELRATGESGTTQIISTYLTHGVYRALLRGRILMANSDQMRLQGKMAIDAAYRWHRGEPLPTMIGPRIISLTPGHHLNLVDDSLSSPGFMPVYEVTAAPNR</sequence>
<evidence type="ECO:0000313" key="7">
    <source>
        <dbReference type="Proteomes" id="UP000305674"/>
    </source>
</evidence>
<dbReference type="OrthoDB" id="9773673at2"/>
<evidence type="ECO:0000256" key="1">
    <source>
        <dbReference type="ARBA" id="ARBA00004196"/>
    </source>
</evidence>
<organism evidence="6 7">
    <name type="scientific">Ferrimonas sediminicola</name>
    <dbReference type="NCBI Taxonomy" id="2569538"/>
    <lineage>
        <taxon>Bacteria</taxon>
        <taxon>Pseudomonadati</taxon>
        <taxon>Pseudomonadota</taxon>
        <taxon>Gammaproteobacteria</taxon>
        <taxon>Alteromonadales</taxon>
        <taxon>Ferrimonadaceae</taxon>
        <taxon>Ferrimonas</taxon>
    </lineage>
</organism>
<keyword evidence="3 4" id="KW-0732">Signal</keyword>
<proteinExistence type="inferred from homology"/>
<evidence type="ECO:0000256" key="3">
    <source>
        <dbReference type="ARBA" id="ARBA00022729"/>
    </source>
</evidence>
<comment type="caution">
    <text evidence="6">The sequence shown here is derived from an EMBL/GenBank/DDBJ whole genome shotgun (WGS) entry which is preliminary data.</text>
</comment>
<comment type="subcellular location">
    <subcellularLocation>
        <location evidence="1">Cell envelope</location>
    </subcellularLocation>
</comment>
<evidence type="ECO:0000256" key="2">
    <source>
        <dbReference type="ARBA" id="ARBA00007639"/>
    </source>
</evidence>